<proteinExistence type="predicted"/>
<organism evidence="1 2">
    <name type="scientific">Brevundimonas halotolerans</name>
    <dbReference type="NCBI Taxonomy" id="69670"/>
    <lineage>
        <taxon>Bacteria</taxon>
        <taxon>Pseudomonadati</taxon>
        <taxon>Pseudomonadota</taxon>
        <taxon>Alphaproteobacteria</taxon>
        <taxon>Caulobacterales</taxon>
        <taxon>Caulobacteraceae</taxon>
        <taxon>Brevundimonas</taxon>
    </lineage>
</organism>
<dbReference type="RefSeq" id="WP_164461843.1">
    <property type="nucleotide sequence ID" value="NZ_JACIJB010000001.1"/>
</dbReference>
<evidence type="ECO:0000313" key="1">
    <source>
        <dbReference type="EMBL" id="MBB5659530.1"/>
    </source>
</evidence>
<dbReference type="EMBL" id="JACIJB010000001">
    <property type="protein sequence ID" value="MBB5659530.1"/>
    <property type="molecule type" value="Genomic_DNA"/>
</dbReference>
<dbReference type="Proteomes" id="UP000548978">
    <property type="component" value="Unassembled WGS sequence"/>
</dbReference>
<protein>
    <submittedName>
        <fullName evidence="1">HEPN domain-containing protein</fullName>
    </submittedName>
</protein>
<name>A0A7W9E7B6_9CAUL</name>
<gene>
    <name evidence="1" type="ORF">FHS65_000248</name>
</gene>
<reference evidence="1 2" key="1">
    <citation type="submission" date="2020-08" db="EMBL/GenBank/DDBJ databases">
        <title>Genomic Encyclopedia of Type Strains, Phase IV (KMG-IV): sequencing the most valuable type-strain genomes for metagenomic binning, comparative biology and taxonomic classification.</title>
        <authorList>
            <person name="Goeker M."/>
        </authorList>
    </citation>
    <scope>NUCLEOTIDE SEQUENCE [LARGE SCALE GENOMIC DNA]</scope>
    <source>
        <strain evidence="1 2">DSM 24448</strain>
    </source>
</reference>
<keyword evidence="2" id="KW-1185">Reference proteome</keyword>
<comment type="caution">
    <text evidence="1">The sequence shown here is derived from an EMBL/GenBank/DDBJ whole genome shotgun (WGS) entry which is preliminary data.</text>
</comment>
<sequence>MADPSAEHLKALAQLRWNDAEVLLGAGRHSGAYYLAGYVVECGLKAIIALSFRATVIPSPKFVSAIHTHNLEALIALAGLKQQLDIAAAENPELEANWAFIAGWKESSRYETIDPFTANRMIMAVGDPRSGVLQWLKTHW</sequence>
<evidence type="ECO:0000313" key="2">
    <source>
        <dbReference type="Proteomes" id="UP000548978"/>
    </source>
</evidence>
<dbReference type="AlphaFoldDB" id="A0A7W9E7B6"/>
<accession>A0A7W9E7B6</accession>